<dbReference type="InterPro" id="IPR033116">
    <property type="entry name" value="TRYPSIN_SER"/>
</dbReference>
<accession>A0A814Q5E1</accession>
<evidence type="ECO:0000256" key="3">
    <source>
        <dbReference type="RuleBase" id="RU363034"/>
    </source>
</evidence>
<dbReference type="GO" id="GO:0006508">
    <property type="term" value="P:proteolysis"/>
    <property type="evidence" value="ECO:0007669"/>
    <property type="project" value="UniProtKB-KW"/>
</dbReference>
<evidence type="ECO:0000313" key="7">
    <source>
        <dbReference type="Proteomes" id="UP000663879"/>
    </source>
</evidence>
<keyword evidence="1" id="KW-1015">Disulfide bond</keyword>
<comment type="caution">
    <text evidence="6">The sequence shown here is derived from an EMBL/GenBank/DDBJ whole genome shotgun (WGS) entry which is preliminary data.</text>
</comment>
<name>A0A814Q5E1_9BILA</name>
<dbReference type="EMBL" id="CAJNOC010008379">
    <property type="protein sequence ID" value="CAF1114670.1"/>
    <property type="molecule type" value="Genomic_DNA"/>
</dbReference>
<dbReference type="PRINTS" id="PR00722">
    <property type="entry name" value="CHYMOTRYPSIN"/>
</dbReference>
<evidence type="ECO:0000259" key="5">
    <source>
        <dbReference type="PROSITE" id="PS50240"/>
    </source>
</evidence>
<keyword evidence="7" id="KW-1185">Reference proteome</keyword>
<dbReference type="Gene3D" id="2.40.10.10">
    <property type="entry name" value="Trypsin-like serine proteases"/>
    <property type="match status" value="2"/>
</dbReference>
<evidence type="ECO:0000256" key="2">
    <source>
        <dbReference type="ARBA" id="ARBA00024195"/>
    </source>
</evidence>
<dbReference type="InterPro" id="IPR001254">
    <property type="entry name" value="Trypsin_dom"/>
</dbReference>
<dbReference type="PANTHER" id="PTHR24256">
    <property type="entry name" value="TRYPTASE-RELATED"/>
    <property type="match status" value="1"/>
</dbReference>
<dbReference type="Pfam" id="PF00089">
    <property type="entry name" value="Trypsin"/>
    <property type="match status" value="2"/>
</dbReference>
<organism evidence="6 7">
    <name type="scientific">Brachionus calyciflorus</name>
    <dbReference type="NCBI Taxonomy" id="104777"/>
    <lineage>
        <taxon>Eukaryota</taxon>
        <taxon>Metazoa</taxon>
        <taxon>Spiralia</taxon>
        <taxon>Gnathifera</taxon>
        <taxon>Rotifera</taxon>
        <taxon>Eurotatoria</taxon>
        <taxon>Monogononta</taxon>
        <taxon>Pseudotrocha</taxon>
        <taxon>Ploima</taxon>
        <taxon>Brachionidae</taxon>
        <taxon>Brachionus</taxon>
    </lineage>
</organism>
<dbReference type="OrthoDB" id="5565075at2759"/>
<sequence>MKCSSFAFYLTIVQSLFILNQITGQFDYECGVPDVKPQTKIVNGQVALNNSWPWMVAMMIDNSFTCGGSIIAPDWILTAAHCVEDVKDIRKYKFIYGTNNLNDPQTESNTAFASKIYMHPDYFSTVIYNDIALIKLTKKIKFSKKVKPICLPNTVKLDEIEKKIVVATGWGMTNWTADVSKLLLQASLVIKNNKSEEGCDYSRYNNYCALGLSNDSNICQGDSGGPLQYFKNGKWFVYGLSSFTTSNEKVSCINTELSYFTTVPFYLEWIKRVVSGKPSQPYVKKNCGIRTQKRIVGGTVSKINAWPWIVQIRFYINNVLNFALSGTLISNQHVLTLNNKIFESNLKNIFVALGSNELVYYPDSNKLYSVISVKKIQNNLIVLKLHRPVTNPNVSPICLPNSKQSSLILNKEITTAGWGSIDGTVNSSSASLLETRLTVKNDANECKKYSSSSYCTFGKNKNICFGDLGNPVMYSVNKKWTLFGIFYRPTTDSNGIKCDTSKMSLAYNIINYLNSIKLALK</sequence>
<gene>
    <name evidence="6" type="ORF">OXX778_LOCUS21778</name>
</gene>
<keyword evidence="3" id="KW-0378">Hydrolase</keyword>
<dbReference type="InterPro" id="IPR043504">
    <property type="entry name" value="Peptidase_S1_PA_chymotrypsin"/>
</dbReference>
<protein>
    <recommendedName>
        <fullName evidence="5">Peptidase S1 domain-containing protein</fullName>
    </recommendedName>
</protein>
<proteinExistence type="inferred from homology"/>
<dbReference type="Proteomes" id="UP000663879">
    <property type="component" value="Unassembled WGS sequence"/>
</dbReference>
<dbReference type="PROSITE" id="PS50240">
    <property type="entry name" value="TRYPSIN_DOM"/>
    <property type="match status" value="2"/>
</dbReference>
<evidence type="ECO:0000256" key="4">
    <source>
        <dbReference type="SAM" id="SignalP"/>
    </source>
</evidence>
<dbReference type="CDD" id="cd00190">
    <property type="entry name" value="Tryp_SPc"/>
    <property type="match status" value="1"/>
</dbReference>
<dbReference type="AlphaFoldDB" id="A0A814Q5E1"/>
<keyword evidence="3" id="KW-0645">Protease</keyword>
<dbReference type="GO" id="GO:0004252">
    <property type="term" value="F:serine-type endopeptidase activity"/>
    <property type="evidence" value="ECO:0007669"/>
    <property type="project" value="InterPro"/>
</dbReference>
<dbReference type="PROSITE" id="PS00134">
    <property type="entry name" value="TRYPSIN_HIS"/>
    <property type="match status" value="1"/>
</dbReference>
<dbReference type="FunFam" id="2.40.10.10:FF:000068">
    <property type="entry name" value="transmembrane protease serine 2"/>
    <property type="match status" value="1"/>
</dbReference>
<dbReference type="InterPro" id="IPR009003">
    <property type="entry name" value="Peptidase_S1_PA"/>
</dbReference>
<dbReference type="InterPro" id="IPR051487">
    <property type="entry name" value="Ser/Thr_Proteases_Immune/Dev"/>
</dbReference>
<feature type="chain" id="PRO_5032943978" description="Peptidase S1 domain-containing protein" evidence="4">
    <location>
        <begin position="25"/>
        <end position="521"/>
    </location>
</feature>
<dbReference type="SUPFAM" id="SSF50494">
    <property type="entry name" value="Trypsin-like serine proteases"/>
    <property type="match status" value="2"/>
</dbReference>
<dbReference type="InterPro" id="IPR001314">
    <property type="entry name" value="Peptidase_S1A"/>
</dbReference>
<evidence type="ECO:0000256" key="1">
    <source>
        <dbReference type="ARBA" id="ARBA00023157"/>
    </source>
</evidence>
<comment type="similarity">
    <text evidence="2">Belongs to the peptidase S1 family. CLIP subfamily.</text>
</comment>
<keyword evidence="4" id="KW-0732">Signal</keyword>
<dbReference type="PROSITE" id="PS00135">
    <property type="entry name" value="TRYPSIN_SER"/>
    <property type="match status" value="1"/>
</dbReference>
<evidence type="ECO:0000313" key="6">
    <source>
        <dbReference type="EMBL" id="CAF1114670.1"/>
    </source>
</evidence>
<reference evidence="6" key="1">
    <citation type="submission" date="2021-02" db="EMBL/GenBank/DDBJ databases">
        <authorList>
            <person name="Nowell W R."/>
        </authorList>
    </citation>
    <scope>NUCLEOTIDE SEQUENCE</scope>
    <source>
        <strain evidence="6">Ploen Becks lab</strain>
    </source>
</reference>
<keyword evidence="3" id="KW-0720">Serine protease</keyword>
<feature type="domain" description="Peptidase S1" evidence="5">
    <location>
        <begin position="41"/>
        <end position="275"/>
    </location>
</feature>
<feature type="domain" description="Peptidase S1" evidence="5">
    <location>
        <begin position="295"/>
        <end position="521"/>
    </location>
</feature>
<dbReference type="InterPro" id="IPR018114">
    <property type="entry name" value="TRYPSIN_HIS"/>
</dbReference>
<feature type="signal peptide" evidence="4">
    <location>
        <begin position="1"/>
        <end position="24"/>
    </location>
</feature>
<dbReference type="SMART" id="SM00020">
    <property type="entry name" value="Tryp_SPc"/>
    <property type="match status" value="2"/>
</dbReference>